<evidence type="ECO:0000256" key="1">
    <source>
        <dbReference type="ARBA" id="ARBA00004418"/>
    </source>
</evidence>
<feature type="binding site" description="axial binding residue" evidence="9">
    <location>
        <position position="182"/>
    </location>
    <ligand>
        <name>heme c</name>
        <dbReference type="ChEBI" id="CHEBI:61717"/>
        <label>2</label>
    </ligand>
    <ligandPart>
        <name>Fe</name>
        <dbReference type="ChEBI" id="CHEBI:18248"/>
    </ligandPart>
</feature>
<protein>
    <submittedName>
        <fullName evidence="12">Cytochrome c family protein</fullName>
    </submittedName>
</protein>
<dbReference type="InterPro" id="IPR050597">
    <property type="entry name" value="Cytochrome_c_Oxidase_Subunit"/>
</dbReference>
<feature type="binding site" description="covalent" evidence="8">
    <location>
        <position position="134"/>
    </location>
    <ligand>
        <name>heme c</name>
        <dbReference type="ChEBI" id="CHEBI:61717"/>
        <label>2</label>
    </ligand>
</feature>
<feature type="domain" description="Cytochrome c" evidence="11">
    <location>
        <begin position="118"/>
        <end position="205"/>
    </location>
</feature>
<evidence type="ECO:0000256" key="7">
    <source>
        <dbReference type="ARBA" id="ARBA00023004"/>
    </source>
</evidence>
<dbReference type="STRING" id="493475.GARC_2390"/>
<dbReference type="PROSITE" id="PS51007">
    <property type="entry name" value="CYTC"/>
    <property type="match status" value="2"/>
</dbReference>
<keyword evidence="13" id="KW-1185">Reference proteome</keyword>
<dbReference type="GO" id="GO:0009055">
    <property type="term" value="F:electron transfer activity"/>
    <property type="evidence" value="ECO:0007669"/>
    <property type="project" value="InterPro"/>
</dbReference>
<evidence type="ECO:0000259" key="11">
    <source>
        <dbReference type="PROSITE" id="PS51007"/>
    </source>
</evidence>
<feature type="binding site" description="axial binding residue" evidence="9">
    <location>
        <position position="135"/>
    </location>
    <ligand>
        <name>heme c</name>
        <dbReference type="ChEBI" id="CHEBI:61717"/>
        <label>2</label>
    </ligand>
    <ligandPart>
        <name>Fe</name>
        <dbReference type="ChEBI" id="CHEBI:18248"/>
    </ligandPart>
</feature>
<dbReference type="Gene3D" id="1.10.760.10">
    <property type="entry name" value="Cytochrome c-like domain"/>
    <property type="match status" value="2"/>
</dbReference>
<evidence type="ECO:0000313" key="12">
    <source>
        <dbReference type="EMBL" id="GAC19356.1"/>
    </source>
</evidence>
<dbReference type="PANTHER" id="PTHR33751:SF9">
    <property type="entry name" value="CYTOCHROME C4"/>
    <property type="match status" value="1"/>
</dbReference>
<comment type="subcellular location">
    <subcellularLocation>
        <location evidence="1">Periplasm</location>
    </subcellularLocation>
</comment>
<keyword evidence="2" id="KW-0813">Transport</keyword>
<keyword evidence="4 9" id="KW-0479">Metal-binding</keyword>
<dbReference type="PANTHER" id="PTHR33751">
    <property type="entry name" value="CBB3-TYPE CYTOCHROME C OXIDASE SUBUNIT FIXP"/>
    <property type="match status" value="1"/>
</dbReference>
<dbReference type="eggNOG" id="COG2863">
    <property type="taxonomic scope" value="Bacteria"/>
</dbReference>
<dbReference type="GO" id="GO:0020037">
    <property type="term" value="F:heme binding"/>
    <property type="evidence" value="ECO:0007669"/>
    <property type="project" value="InterPro"/>
</dbReference>
<feature type="chain" id="PRO_5003899794" evidence="10">
    <location>
        <begin position="25"/>
        <end position="206"/>
    </location>
</feature>
<feature type="binding site" description="axial binding residue" evidence="9">
    <location>
        <position position="38"/>
    </location>
    <ligand>
        <name>heme c</name>
        <dbReference type="ChEBI" id="CHEBI:61717"/>
        <label>1</label>
    </ligand>
    <ligandPart>
        <name>Fe</name>
        <dbReference type="ChEBI" id="CHEBI:18248"/>
    </ligandPart>
</feature>
<dbReference type="InterPro" id="IPR024167">
    <property type="entry name" value="Cytochrome_c4-like"/>
</dbReference>
<evidence type="ECO:0000256" key="2">
    <source>
        <dbReference type="ARBA" id="ARBA00022448"/>
    </source>
</evidence>
<organism evidence="12 13">
    <name type="scientific">Paraglaciecola arctica BSs20135</name>
    <dbReference type="NCBI Taxonomy" id="493475"/>
    <lineage>
        <taxon>Bacteria</taxon>
        <taxon>Pseudomonadati</taxon>
        <taxon>Pseudomonadota</taxon>
        <taxon>Gammaproteobacteria</taxon>
        <taxon>Alteromonadales</taxon>
        <taxon>Alteromonadaceae</taxon>
        <taxon>Paraglaciecola</taxon>
    </lineage>
</organism>
<dbReference type="GO" id="GO:0042597">
    <property type="term" value="C:periplasmic space"/>
    <property type="evidence" value="ECO:0007669"/>
    <property type="project" value="UniProtKB-SubCell"/>
</dbReference>
<keyword evidence="3 8" id="KW-0349">Heme</keyword>
<keyword evidence="6" id="KW-0249">Electron transport</keyword>
<keyword evidence="5" id="KW-0574">Periplasm</keyword>
<evidence type="ECO:0000256" key="8">
    <source>
        <dbReference type="PIRSR" id="PIRSR000005-1"/>
    </source>
</evidence>
<comment type="caution">
    <text evidence="12">The sequence shown here is derived from an EMBL/GenBank/DDBJ whole genome shotgun (WGS) entry which is preliminary data.</text>
</comment>
<accession>K6Y5Z5</accession>
<proteinExistence type="predicted"/>
<dbReference type="GO" id="GO:0005506">
    <property type="term" value="F:iron ion binding"/>
    <property type="evidence" value="ECO:0007669"/>
    <property type="project" value="InterPro"/>
</dbReference>
<dbReference type="SUPFAM" id="SSF46626">
    <property type="entry name" value="Cytochrome c"/>
    <property type="match status" value="2"/>
</dbReference>
<dbReference type="Pfam" id="PF00034">
    <property type="entry name" value="Cytochrom_C"/>
    <property type="match status" value="2"/>
</dbReference>
<evidence type="ECO:0000256" key="6">
    <source>
        <dbReference type="ARBA" id="ARBA00022982"/>
    </source>
</evidence>
<dbReference type="InterPro" id="IPR036909">
    <property type="entry name" value="Cyt_c-like_dom_sf"/>
</dbReference>
<evidence type="ECO:0000256" key="5">
    <source>
        <dbReference type="ARBA" id="ARBA00022764"/>
    </source>
</evidence>
<feature type="binding site" description="covalent" evidence="8">
    <location>
        <position position="131"/>
    </location>
    <ligand>
        <name>heme c</name>
        <dbReference type="ChEBI" id="CHEBI:61717"/>
        <label>2</label>
    </ligand>
</feature>
<comment type="PTM">
    <text evidence="8">Binds 2 heme c groups covalently per subunit.</text>
</comment>
<keyword evidence="10" id="KW-0732">Signal</keyword>
<dbReference type="RefSeq" id="WP_007620082.1">
    <property type="nucleotide sequence ID" value="NZ_BAEO01000029.1"/>
</dbReference>
<dbReference type="PIRSF" id="PIRSF000005">
    <property type="entry name" value="Cytochrome_c4"/>
    <property type="match status" value="1"/>
</dbReference>
<evidence type="ECO:0000313" key="13">
    <source>
        <dbReference type="Proteomes" id="UP000006327"/>
    </source>
</evidence>
<feature type="binding site" description="covalent" evidence="8">
    <location>
        <position position="34"/>
    </location>
    <ligand>
        <name>heme c</name>
        <dbReference type="ChEBI" id="CHEBI:61717"/>
        <label>1</label>
    </ligand>
</feature>
<evidence type="ECO:0000256" key="4">
    <source>
        <dbReference type="ARBA" id="ARBA00022723"/>
    </source>
</evidence>
<feature type="domain" description="Cytochrome c" evidence="11">
    <location>
        <begin position="22"/>
        <end position="108"/>
    </location>
</feature>
<gene>
    <name evidence="12" type="ORF">GARC_2390</name>
</gene>
<evidence type="ECO:0000256" key="3">
    <source>
        <dbReference type="ARBA" id="ARBA00022617"/>
    </source>
</evidence>
<dbReference type="AlphaFoldDB" id="K6Y5Z5"/>
<dbReference type="Proteomes" id="UP000006327">
    <property type="component" value="Unassembled WGS sequence"/>
</dbReference>
<evidence type="ECO:0000256" key="9">
    <source>
        <dbReference type="PIRSR" id="PIRSR000005-2"/>
    </source>
</evidence>
<evidence type="ECO:0000256" key="10">
    <source>
        <dbReference type="SAM" id="SignalP"/>
    </source>
</evidence>
<feature type="binding site" description="axial binding residue" evidence="9">
    <location>
        <position position="85"/>
    </location>
    <ligand>
        <name>heme c</name>
        <dbReference type="ChEBI" id="CHEBI:61717"/>
        <label>1</label>
    </ligand>
    <ligandPart>
        <name>Fe</name>
        <dbReference type="ChEBI" id="CHEBI:18248"/>
    </ligandPart>
</feature>
<sequence>MRIKHWIIRALCCAGVITHVYAQANDAQQIYASCSACHGEQGQGNPALNAPAIAGQYDWYLKRQLQHFANGIRGSHAEDIHGKTMVPFAKLITNEQQQVLAVYISQLKPVSANVELNGDLKNGSRYYQAKCGACHGGKAQGNISFNAPKLSALDPQYLLRQMTNFKQGIRGQHQEDKWGRQMAMMSTTVSDQELEDILFFISEQAK</sequence>
<name>K6Y5Z5_9ALTE</name>
<reference evidence="12 13" key="1">
    <citation type="journal article" date="2017" name="Antonie Van Leeuwenhoek">
        <title>Rhizobium rhizosphaerae sp. nov., a novel species isolated from rice rhizosphere.</title>
        <authorList>
            <person name="Zhao J.J."/>
            <person name="Zhang J."/>
            <person name="Zhang R.J."/>
            <person name="Zhang C.W."/>
            <person name="Yin H.Q."/>
            <person name="Zhang X.X."/>
        </authorList>
    </citation>
    <scope>NUCLEOTIDE SEQUENCE [LARGE SCALE GENOMIC DNA]</scope>
    <source>
        <strain evidence="12 13">BSs20135</strain>
    </source>
</reference>
<feature type="binding site" description="covalent" evidence="8">
    <location>
        <position position="37"/>
    </location>
    <ligand>
        <name>heme c</name>
        <dbReference type="ChEBI" id="CHEBI:61717"/>
        <label>1</label>
    </ligand>
</feature>
<dbReference type="EMBL" id="BAEO01000029">
    <property type="protein sequence ID" value="GAC19356.1"/>
    <property type="molecule type" value="Genomic_DNA"/>
</dbReference>
<dbReference type="OrthoDB" id="9773456at2"/>
<dbReference type="InterPro" id="IPR009056">
    <property type="entry name" value="Cyt_c-like_dom"/>
</dbReference>
<feature type="signal peptide" evidence="10">
    <location>
        <begin position="1"/>
        <end position="24"/>
    </location>
</feature>
<keyword evidence="7 9" id="KW-0408">Iron</keyword>